<dbReference type="EMBL" id="JH658018">
    <property type="protein sequence ID" value="EXM15620.1"/>
    <property type="molecule type" value="Genomic_DNA"/>
</dbReference>
<evidence type="ECO:0000256" key="1">
    <source>
        <dbReference type="SAM" id="MobiDB-lite"/>
    </source>
</evidence>
<protein>
    <submittedName>
        <fullName evidence="2">Uncharacterized protein</fullName>
    </submittedName>
</protein>
<dbReference type="OrthoDB" id="5095449at2759"/>
<proteinExistence type="predicted"/>
<feature type="region of interest" description="Disordered" evidence="1">
    <location>
        <begin position="1"/>
        <end position="22"/>
    </location>
</feature>
<dbReference type="AlphaFoldDB" id="X0M4L7"/>
<organism evidence="2">
    <name type="scientific">Fusarium oxysporum f. sp. vasinfectum 25433</name>
    <dbReference type="NCBI Taxonomy" id="1089449"/>
    <lineage>
        <taxon>Eukaryota</taxon>
        <taxon>Fungi</taxon>
        <taxon>Dikarya</taxon>
        <taxon>Ascomycota</taxon>
        <taxon>Pezizomycotina</taxon>
        <taxon>Sordariomycetes</taxon>
        <taxon>Hypocreomycetidae</taxon>
        <taxon>Hypocreales</taxon>
        <taxon>Nectriaceae</taxon>
        <taxon>Fusarium</taxon>
        <taxon>Fusarium oxysporum species complex</taxon>
    </lineage>
</organism>
<dbReference type="Proteomes" id="UP000030701">
    <property type="component" value="Unassembled WGS sequence"/>
</dbReference>
<evidence type="ECO:0000313" key="2">
    <source>
        <dbReference type="EMBL" id="EXM15620.1"/>
    </source>
</evidence>
<feature type="region of interest" description="Disordered" evidence="1">
    <location>
        <begin position="42"/>
        <end position="209"/>
    </location>
</feature>
<feature type="compositionally biased region" description="Polar residues" evidence="1">
    <location>
        <begin position="13"/>
        <end position="22"/>
    </location>
</feature>
<feature type="compositionally biased region" description="Polar residues" evidence="1">
    <location>
        <begin position="64"/>
        <end position="75"/>
    </location>
</feature>
<dbReference type="HOGENOM" id="CLU_1315467_0_0_1"/>
<reference evidence="2" key="1">
    <citation type="submission" date="2011-11" db="EMBL/GenBank/DDBJ databases">
        <title>The Genome Sequence of Fusarium oxysporum Cotton.</title>
        <authorList>
            <consortium name="The Broad Institute Genome Sequencing Platform"/>
            <person name="Ma L.-J."/>
            <person name="Gale L.R."/>
            <person name="Schwartz D.C."/>
            <person name="Zhou S."/>
            <person name="Corby-Kistler H."/>
            <person name="Young S.K."/>
            <person name="Zeng Q."/>
            <person name="Gargeya S."/>
            <person name="Fitzgerald M."/>
            <person name="Haas B."/>
            <person name="Abouelleil A."/>
            <person name="Alvarado L."/>
            <person name="Arachchi H.M."/>
            <person name="Berlin A."/>
            <person name="Brown A."/>
            <person name="Chapman S.B."/>
            <person name="Chen Z."/>
            <person name="Dunbar C."/>
            <person name="Freedman E."/>
            <person name="Gearin G."/>
            <person name="Goldberg J."/>
            <person name="Griggs A."/>
            <person name="Gujja S."/>
            <person name="Heiman D."/>
            <person name="Howarth C."/>
            <person name="Larson L."/>
            <person name="Lui A."/>
            <person name="MacDonald P.J.P."/>
            <person name="Montmayeur A."/>
            <person name="Murphy C."/>
            <person name="Neiman D."/>
            <person name="Pearson M."/>
            <person name="Priest M."/>
            <person name="Roberts A."/>
            <person name="Saif S."/>
            <person name="Shea T."/>
            <person name="Shenoy N."/>
            <person name="Sisk P."/>
            <person name="Stolte C."/>
            <person name="Sykes S."/>
            <person name="Wortman J."/>
            <person name="Nusbaum C."/>
            <person name="Birren B."/>
        </authorList>
    </citation>
    <scope>NUCLEOTIDE SEQUENCE [LARGE SCALE GENOMIC DNA]</scope>
    <source>
        <strain evidence="2">25433</strain>
    </source>
</reference>
<accession>X0M4L7</accession>
<name>X0M4L7_FUSOX</name>
<feature type="compositionally biased region" description="Basic and acidic residues" evidence="1">
    <location>
        <begin position="127"/>
        <end position="160"/>
    </location>
</feature>
<reference evidence="2" key="2">
    <citation type="submission" date="2012-05" db="EMBL/GenBank/DDBJ databases">
        <title>The Genome Annotation of Fusarium oxysporum Cotton.</title>
        <authorList>
            <consortium name="The Broad Institute Genomics Platform"/>
            <person name="Ma L.-J."/>
            <person name="Corby-Kistler H."/>
            <person name="Broz K."/>
            <person name="Gale L.R."/>
            <person name="Jonkers W."/>
            <person name="O'Donnell K."/>
            <person name="Ploetz R."/>
            <person name="Steinberg C."/>
            <person name="Schwartz D.C."/>
            <person name="VanEtten H."/>
            <person name="Zhou S."/>
            <person name="Young S.K."/>
            <person name="Zeng Q."/>
            <person name="Gargeya S."/>
            <person name="Fitzgerald M."/>
            <person name="Abouelleil A."/>
            <person name="Alvarado L."/>
            <person name="Chapman S.B."/>
            <person name="Gainer-Dewar J."/>
            <person name="Goldberg J."/>
            <person name="Griggs A."/>
            <person name="Gujja S."/>
            <person name="Hansen M."/>
            <person name="Howarth C."/>
            <person name="Imamovic A."/>
            <person name="Ireland A."/>
            <person name="Larimer J."/>
            <person name="McCowan C."/>
            <person name="Murphy C."/>
            <person name="Pearson M."/>
            <person name="Poon T.W."/>
            <person name="Priest M."/>
            <person name="Roberts A."/>
            <person name="Saif S."/>
            <person name="Shea T."/>
            <person name="Sykes S."/>
            <person name="Wortman J."/>
            <person name="Nusbaum C."/>
            <person name="Birren B."/>
        </authorList>
    </citation>
    <scope>NUCLEOTIDE SEQUENCE</scope>
    <source>
        <strain evidence="2">25433</strain>
    </source>
</reference>
<sequence length="209" mass="23092">MMVDTLSDERSSDGAQGTPTSHLHTYSHIAVGLGDVAYTSLHDSEECASTSRDDAIPRGHTLSPAKSLSPESQYEQDYGHTGCESSNAESESSEAEPGSPFGARLSPLSPPSQELPPRHRSRRRSSHAHETMQDKDRDIDTEGSGSRDDLDIPECARDEDYCPSPNQGYGSVEDFDDEQHCHKRRKASGSPYRSVRSTSNRVQDSRRRR</sequence>
<gene>
    <name evidence="2" type="ORF">FOTG_16061</name>
</gene>